<reference evidence="2 5" key="2">
    <citation type="submission" date="2020-01" db="EMBL/GenBank/DDBJ databases">
        <title>The genomic epidemiology of tigecycline resistance gene tet(X) variants in a swine farm in China.</title>
        <authorList>
            <person name="Peng K."/>
            <person name="Li R."/>
        </authorList>
    </citation>
    <scope>NUCLEOTIDE SEQUENCE [LARGE SCALE GENOMIC DNA]</scope>
    <source>
        <strain evidence="2 5">ZN3</strain>
    </source>
</reference>
<accession>A0A379F5E8</accession>
<dbReference type="EMBL" id="UGTW01000001">
    <property type="protein sequence ID" value="SUC14563.1"/>
    <property type="molecule type" value="Genomic_DNA"/>
</dbReference>
<dbReference type="AlphaFoldDB" id="A0A379F5E8"/>
<dbReference type="Proteomes" id="UP000254331">
    <property type="component" value="Unassembled WGS sequence"/>
</dbReference>
<evidence type="ECO:0000313" key="5">
    <source>
        <dbReference type="Proteomes" id="UP000503287"/>
    </source>
</evidence>
<evidence type="ECO:0000313" key="4">
    <source>
        <dbReference type="Proteomes" id="UP000254331"/>
    </source>
</evidence>
<name>A0A379F5E8_PROVU</name>
<dbReference type="Pfam" id="PF13619">
    <property type="entry name" value="KTSC"/>
    <property type="match status" value="1"/>
</dbReference>
<evidence type="ECO:0000313" key="2">
    <source>
        <dbReference type="EMBL" id="QIF93728.1"/>
    </source>
</evidence>
<dbReference type="Proteomes" id="UP000503287">
    <property type="component" value="Chromosome"/>
</dbReference>
<dbReference type="EMBL" id="CP047344">
    <property type="protein sequence ID" value="QIF93728.1"/>
    <property type="molecule type" value="Genomic_DNA"/>
</dbReference>
<protein>
    <submittedName>
        <fullName evidence="2">KTSC domain-containing protein</fullName>
    </submittedName>
</protein>
<dbReference type="InterPro" id="IPR025309">
    <property type="entry name" value="KTSC_dom"/>
</dbReference>
<gene>
    <name evidence="2" type="ORF">GTH24_07395</name>
    <name evidence="3" type="ORF">NCTC10376_00369</name>
</gene>
<sequence>MDKIYIASSKIISVAYDYQTKMLEIDCKHGEQYRYKEVPFSIYQGLMASNSKKKFFHAMIEHKYPYN</sequence>
<evidence type="ECO:0000259" key="1">
    <source>
        <dbReference type="Pfam" id="PF13619"/>
    </source>
</evidence>
<feature type="domain" description="KTSC" evidence="1">
    <location>
        <begin position="8"/>
        <end position="64"/>
    </location>
</feature>
<evidence type="ECO:0000313" key="3">
    <source>
        <dbReference type="EMBL" id="SUC14563.1"/>
    </source>
</evidence>
<keyword evidence="5" id="KW-1185">Reference proteome</keyword>
<proteinExistence type="predicted"/>
<dbReference type="GeneID" id="99805761"/>
<organism evidence="3 4">
    <name type="scientific">Proteus vulgaris</name>
    <dbReference type="NCBI Taxonomy" id="585"/>
    <lineage>
        <taxon>Bacteria</taxon>
        <taxon>Pseudomonadati</taxon>
        <taxon>Pseudomonadota</taxon>
        <taxon>Gammaproteobacteria</taxon>
        <taxon>Enterobacterales</taxon>
        <taxon>Morganellaceae</taxon>
        <taxon>Proteus</taxon>
    </lineage>
</organism>
<dbReference type="OrthoDB" id="8612029at2"/>
<dbReference type="RefSeq" id="WP_036937625.1">
    <property type="nucleotide sequence ID" value="NZ_CP047344.1"/>
</dbReference>
<reference evidence="3 4" key="1">
    <citation type="submission" date="2018-06" db="EMBL/GenBank/DDBJ databases">
        <authorList>
            <consortium name="Pathogen Informatics"/>
            <person name="Doyle S."/>
        </authorList>
    </citation>
    <scope>NUCLEOTIDE SEQUENCE [LARGE SCALE GENOMIC DNA]</scope>
    <source>
        <strain evidence="3 4">NCTC10376</strain>
    </source>
</reference>